<comment type="caution">
    <text evidence="2">The sequence shown here is derived from an EMBL/GenBank/DDBJ whole genome shotgun (WGS) entry which is preliminary data.</text>
</comment>
<protein>
    <submittedName>
        <fullName evidence="2">Uncharacterized protein</fullName>
    </submittedName>
</protein>
<dbReference type="AlphaFoldDB" id="A0AAU9MNN4"/>
<gene>
    <name evidence="2" type="ORF">LVIROSA_LOCUS9593</name>
</gene>
<feature type="compositionally biased region" description="Polar residues" evidence="1">
    <location>
        <begin position="127"/>
        <end position="137"/>
    </location>
</feature>
<evidence type="ECO:0000256" key="1">
    <source>
        <dbReference type="SAM" id="MobiDB-lite"/>
    </source>
</evidence>
<organism evidence="2 3">
    <name type="scientific">Lactuca virosa</name>
    <dbReference type="NCBI Taxonomy" id="75947"/>
    <lineage>
        <taxon>Eukaryota</taxon>
        <taxon>Viridiplantae</taxon>
        <taxon>Streptophyta</taxon>
        <taxon>Embryophyta</taxon>
        <taxon>Tracheophyta</taxon>
        <taxon>Spermatophyta</taxon>
        <taxon>Magnoliopsida</taxon>
        <taxon>eudicotyledons</taxon>
        <taxon>Gunneridae</taxon>
        <taxon>Pentapetalae</taxon>
        <taxon>asterids</taxon>
        <taxon>campanulids</taxon>
        <taxon>Asterales</taxon>
        <taxon>Asteraceae</taxon>
        <taxon>Cichorioideae</taxon>
        <taxon>Cichorieae</taxon>
        <taxon>Lactucinae</taxon>
        <taxon>Lactuca</taxon>
    </lineage>
</organism>
<proteinExistence type="predicted"/>
<feature type="region of interest" description="Disordered" evidence="1">
    <location>
        <begin position="33"/>
        <end position="99"/>
    </location>
</feature>
<name>A0AAU9MNN4_9ASTR</name>
<reference evidence="2 3" key="1">
    <citation type="submission" date="2022-01" db="EMBL/GenBank/DDBJ databases">
        <authorList>
            <person name="Xiong W."/>
            <person name="Schranz E."/>
        </authorList>
    </citation>
    <scope>NUCLEOTIDE SEQUENCE [LARGE SCALE GENOMIC DNA]</scope>
</reference>
<feature type="compositionally biased region" description="Low complexity" evidence="1">
    <location>
        <begin position="183"/>
        <end position="194"/>
    </location>
</feature>
<evidence type="ECO:0000313" key="2">
    <source>
        <dbReference type="EMBL" id="CAH1422248.1"/>
    </source>
</evidence>
<evidence type="ECO:0000313" key="3">
    <source>
        <dbReference type="Proteomes" id="UP001157418"/>
    </source>
</evidence>
<dbReference type="EMBL" id="CAKMRJ010001112">
    <property type="protein sequence ID" value="CAH1422248.1"/>
    <property type="molecule type" value="Genomic_DNA"/>
</dbReference>
<sequence>MIDRPSNPALCGQDNSLLEHLYYNRNALNPKVVEGTTTRSGTLVEGETGLESESSIDSHAQHASDDPDVILSPPSKKQKKRDDLSKGKPPVFLRPSRSGRRAPHRYIKVISLHQKNPLLVNQYRRTLNPTPHDQTISPKDLVSPKRLCSSRDSKPAKFPNSNKAVTNVLLGNPSFSKPPLPPLVDSSSLHDCPV</sequence>
<accession>A0AAU9MNN4</accession>
<dbReference type="Proteomes" id="UP001157418">
    <property type="component" value="Unassembled WGS sequence"/>
</dbReference>
<keyword evidence="3" id="KW-1185">Reference proteome</keyword>
<feature type="region of interest" description="Disordered" evidence="1">
    <location>
        <begin position="127"/>
        <end position="194"/>
    </location>
</feature>